<evidence type="ECO:0008006" key="3">
    <source>
        <dbReference type="Google" id="ProtNLM"/>
    </source>
</evidence>
<sequence length="86" mass="9733">MEKTTNLVGNIHADVKLPIKGLSYRANFYQNYRVSRDAQYNPNAASFTGVASKNEGLAYDWAFDNIVTYKKTLITYMILTPLSFMG</sequence>
<dbReference type="RefSeq" id="WP_240827394.1">
    <property type="nucleotide sequence ID" value="NZ_JAKWBL010000001.1"/>
</dbReference>
<gene>
    <name evidence="1" type="ORF">MKP09_09045</name>
</gene>
<keyword evidence="2" id="KW-1185">Reference proteome</keyword>
<dbReference type="EMBL" id="JAKWBL010000001">
    <property type="protein sequence ID" value="MCH5598045.1"/>
    <property type="molecule type" value="Genomic_DNA"/>
</dbReference>
<dbReference type="Proteomes" id="UP001202248">
    <property type="component" value="Unassembled WGS sequence"/>
</dbReference>
<proteinExistence type="predicted"/>
<organism evidence="1 2">
    <name type="scientific">Niabella ginsengisoli</name>
    <dbReference type="NCBI Taxonomy" id="522298"/>
    <lineage>
        <taxon>Bacteria</taxon>
        <taxon>Pseudomonadati</taxon>
        <taxon>Bacteroidota</taxon>
        <taxon>Chitinophagia</taxon>
        <taxon>Chitinophagales</taxon>
        <taxon>Chitinophagaceae</taxon>
        <taxon>Niabella</taxon>
    </lineage>
</organism>
<protein>
    <recommendedName>
        <fullName evidence="3">TonB-dependent receptor</fullName>
    </recommendedName>
</protein>
<evidence type="ECO:0000313" key="1">
    <source>
        <dbReference type="EMBL" id="MCH5598045.1"/>
    </source>
</evidence>
<reference evidence="1 2" key="1">
    <citation type="submission" date="2022-02" db="EMBL/GenBank/DDBJ databases">
        <authorList>
            <person name="Min J."/>
        </authorList>
    </citation>
    <scope>NUCLEOTIDE SEQUENCE [LARGE SCALE GENOMIC DNA]</scope>
    <source>
        <strain evidence="1 2">GR10-1</strain>
    </source>
</reference>
<accession>A0ABS9SI85</accession>
<comment type="caution">
    <text evidence="1">The sequence shown here is derived from an EMBL/GenBank/DDBJ whole genome shotgun (WGS) entry which is preliminary data.</text>
</comment>
<evidence type="ECO:0000313" key="2">
    <source>
        <dbReference type="Proteomes" id="UP001202248"/>
    </source>
</evidence>
<name>A0ABS9SI85_9BACT</name>